<dbReference type="AlphaFoldDB" id="A0A2T3BDR4"/>
<gene>
    <name evidence="7" type="ORF">M430DRAFT_38312</name>
</gene>
<dbReference type="Proteomes" id="UP000241818">
    <property type="component" value="Unassembled WGS sequence"/>
</dbReference>
<dbReference type="EMBL" id="KZ679006">
    <property type="protein sequence ID" value="PSS27547.1"/>
    <property type="molecule type" value="Genomic_DNA"/>
</dbReference>
<dbReference type="PANTHER" id="PTHR11999:SF165">
    <property type="entry name" value="DECARBOXYLASE, PUTATIVE (AFU_ORTHOLOGUE AFUA_2G04980)-RELATED"/>
    <property type="match status" value="1"/>
</dbReference>
<accession>A0A2T3BDR4</accession>
<evidence type="ECO:0000256" key="2">
    <source>
        <dbReference type="ARBA" id="ARBA00009533"/>
    </source>
</evidence>
<keyword evidence="4 6" id="KW-0456">Lyase</keyword>
<dbReference type="RefSeq" id="XP_024725072.1">
    <property type="nucleotide sequence ID" value="XM_024867234.1"/>
</dbReference>
<dbReference type="GO" id="GO:0019752">
    <property type="term" value="P:carboxylic acid metabolic process"/>
    <property type="evidence" value="ECO:0007669"/>
    <property type="project" value="InterPro"/>
</dbReference>
<dbReference type="SUPFAM" id="SSF53383">
    <property type="entry name" value="PLP-dependent transferases"/>
    <property type="match status" value="1"/>
</dbReference>
<organism evidence="7 8">
    <name type="scientific">Amorphotheca resinae ATCC 22711</name>
    <dbReference type="NCBI Taxonomy" id="857342"/>
    <lineage>
        <taxon>Eukaryota</taxon>
        <taxon>Fungi</taxon>
        <taxon>Dikarya</taxon>
        <taxon>Ascomycota</taxon>
        <taxon>Pezizomycotina</taxon>
        <taxon>Leotiomycetes</taxon>
        <taxon>Helotiales</taxon>
        <taxon>Amorphothecaceae</taxon>
        <taxon>Amorphotheca</taxon>
    </lineage>
</organism>
<evidence type="ECO:0000313" key="7">
    <source>
        <dbReference type="EMBL" id="PSS27547.1"/>
    </source>
</evidence>
<evidence type="ECO:0000256" key="1">
    <source>
        <dbReference type="ARBA" id="ARBA00001933"/>
    </source>
</evidence>
<name>A0A2T3BDR4_AMORE</name>
<dbReference type="InterPro" id="IPR010977">
    <property type="entry name" value="Aromatic_deC"/>
</dbReference>
<dbReference type="GO" id="GO:0016831">
    <property type="term" value="F:carboxy-lyase activity"/>
    <property type="evidence" value="ECO:0007669"/>
    <property type="project" value="TreeGrafter"/>
</dbReference>
<evidence type="ECO:0000313" key="8">
    <source>
        <dbReference type="Proteomes" id="UP000241818"/>
    </source>
</evidence>
<comment type="cofactor">
    <cofactor evidence="1 5 6">
        <name>pyridoxal 5'-phosphate</name>
        <dbReference type="ChEBI" id="CHEBI:597326"/>
    </cofactor>
</comment>
<dbReference type="InterPro" id="IPR015421">
    <property type="entry name" value="PyrdxlP-dep_Trfase_major"/>
</dbReference>
<dbReference type="InterPro" id="IPR015422">
    <property type="entry name" value="PyrdxlP-dep_Trfase_small"/>
</dbReference>
<evidence type="ECO:0000256" key="6">
    <source>
        <dbReference type="RuleBase" id="RU000382"/>
    </source>
</evidence>
<keyword evidence="8" id="KW-1185">Reference proteome</keyword>
<proteinExistence type="inferred from homology"/>
<evidence type="ECO:0000256" key="4">
    <source>
        <dbReference type="ARBA" id="ARBA00023239"/>
    </source>
</evidence>
<evidence type="ECO:0000256" key="3">
    <source>
        <dbReference type="ARBA" id="ARBA00022898"/>
    </source>
</evidence>
<dbReference type="GO" id="GO:0030170">
    <property type="term" value="F:pyridoxal phosphate binding"/>
    <property type="evidence" value="ECO:0007669"/>
    <property type="project" value="InterPro"/>
</dbReference>
<protein>
    <recommendedName>
        <fullName evidence="9">PLP-dependent transferase</fullName>
    </recommendedName>
</protein>
<reference evidence="7 8" key="1">
    <citation type="journal article" date="2018" name="New Phytol.">
        <title>Comparative genomics and transcriptomics depict ericoid mycorrhizal fungi as versatile saprotrophs and plant mutualists.</title>
        <authorList>
            <person name="Martino E."/>
            <person name="Morin E."/>
            <person name="Grelet G.A."/>
            <person name="Kuo A."/>
            <person name="Kohler A."/>
            <person name="Daghino S."/>
            <person name="Barry K.W."/>
            <person name="Cichocki N."/>
            <person name="Clum A."/>
            <person name="Dockter R.B."/>
            <person name="Hainaut M."/>
            <person name="Kuo R.C."/>
            <person name="LaButti K."/>
            <person name="Lindahl B.D."/>
            <person name="Lindquist E.A."/>
            <person name="Lipzen A."/>
            <person name="Khouja H.R."/>
            <person name="Magnuson J."/>
            <person name="Murat C."/>
            <person name="Ohm R.A."/>
            <person name="Singer S.W."/>
            <person name="Spatafora J.W."/>
            <person name="Wang M."/>
            <person name="Veneault-Fourrey C."/>
            <person name="Henrissat B."/>
            <person name="Grigoriev I.V."/>
            <person name="Martin F.M."/>
            <person name="Perotto S."/>
        </authorList>
    </citation>
    <scope>NUCLEOTIDE SEQUENCE [LARGE SCALE GENOMIC DNA]</scope>
    <source>
        <strain evidence="7 8">ATCC 22711</strain>
    </source>
</reference>
<evidence type="ECO:0008006" key="9">
    <source>
        <dbReference type="Google" id="ProtNLM"/>
    </source>
</evidence>
<dbReference type="Gene3D" id="3.90.1150.10">
    <property type="entry name" value="Aspartate Aminotransferase, domain 1"/>
    <property type="match status" value="1"/>
</dbReference>
<keyword evidence="3 5" id="KW-0663">Pyridoxal phosphate</keyword>
<dbReference type="OrthoDB" id="2161780at2759"/>
<sequence length="479" mass="51259">MTTSYSRIKSLVDSTPNDALPSPSALLRAASTIPSSLPATGLGDAATEAHLLTDLVPGFNGPKTSANYYGFVTGGTFPVAEFADCVVTAFDQNVQVHLPDQSVSTIVEDRALGMLVQLLDLGRGWEGKTFTTGATGANILGLACGREAVVSKRLEGLGELGGVGEMGLLTACLKAGIRKIQVLTAMGHSSLYKASSVVGLGRAAVRDIGSGVDHPWKMDLDLLQQELQQEKEGVVSIVVLSAGEVNTGRFSTDGFLEMQKIRDLCDKYGAWLHVDGAFGIFARSLPRTPEFGALRNAVSGLELADSITGDCHKMLNVPYDCGFFLTRSSATLSSVFQNPNAAYLSSGPSTIPSPLNIGLENSRRFRALPVYAVLLAYGREGLAEMFARQVRLARGISRFLHGSPDYTLLPHYPLPVSDDEKLASGHEFENTHIIVLFRAKDEKVNDELIAWDIPLLTATLQKMGPLVCDTVSQASNDNI</sequence>
<feature type="modified residue" description="N6-(pyridoxal phosphate)lysine" evidence="5">
    <location>
        <position position="313"/>
    </location>
</feature>
<dbReference type="STRING" id="857342.A0A2T3BDR4"/>
<evidence type="ECO:0000256" key="5">
    <source>
        <dbReference type="PIRSR" id="PIRSR602129-50"/>
    </source>
</evidence>
<dbReference type="GO" id="GO:0005737">
    <property type="term" value="C:cytoplasm"/>
    <property type="evidence" value="ECO:0007669"/>
    <property type="project" value="TreeGrafter"/>
</dbReference>
<dbReference type="InParanoid" id="A0A2T3BDR4"/>
<dbReference type="InterPro" id="IPR002129">
    <property type="entry name" value="PyrdxlP-dep_de-COase"/>
</dbReference>
<dbReference type="PANTHER" id="PTHR11999">
    <property type="entry name" value="GROUP II PYRIDOXAL-5-PHOSPHATE DECARBOXYLASE"/>
    <property type="match status" value="1"/>
</dbReference>
<dbReference type="InterPro" id="IPR015424">
    <property type="entry name" value="PyrdxlP-dep_Trfase"/>
</dbReference>
<comment type="similarity">
    <text evidence="2 6">Belongs to the group II decarboxylase family.</text>
</comment>
<dbReference type="Pfam" id="PF00282">
    <property type="entry name" value="Pyridoxal_deC"/>
    <property type="match status" value="1"/>
</dbReference>
<dbReference type="Gene3D" id="3.40.640.10">
    <property type="entry name" value="Type I PLP-dependent aspartate aminotransferase-like (Major domain)"/>
    <property type="match status" value="1"/>
</dbReference>
<dbReference type="GeneID" id="36575315"/>